<keyword evidence="2" id="KW-1133">Transmembrane helix</keyword>
<feature type="signal peptide" evidence="3">
    <location>
        <begin position="1"/>
        <end position="25"/>
    </location>
</feature>
<evidence type="ECO:0000256" key="1">
    <source>
        <dbReference type="SAM" id="MobiDB-lite"/>
    </source>
</evidence>
<keyword evidence="2" id="KW-0472">Membrane</keyword>
<protein>
    <submittedName>
        <fullName evidence="4">Uncharacterized protein</fullName>
    </submittedName>
</protein>
<feature type="compositionally biased region" description="Polar residues" evidence="1">
    <location>
        <begin position="360"/>
        <end position="384"/>
    </location>
</feature>
<feature type="compositionally biased region" description="Polar residues" evidence="1">
    <location>
        <begin position="319"/>
        <end position="332"/>
    </location>
</feature>
<feature type="transmembrane region" description="Helical" evidence="2">
    <location>
        <begin position="265"/>
        <end position="289"/>
    </location>
</feature>
<feature type="compositionally biased region" description="Low complexity" evidence="1">
    <location>
        <begin position="333"/>
        <end position="343"/>
    </location>
</feature>
<feature type="region of interest" description="Disordered" evidence="1">
    <location>
        <begin position="295"/>
        <end position="448"/>
    </location>
</feature>
<evidence type="ECO:0000313" key="4">
    <source>
        <dbReference type="EMBL" id="GAT56999.1"/>
    </source>
</evidence>
<feature type="chain" id="PRO_5046966696" evidence="3">
    <location>
        <begin position="26"/>
        <end position="448"/>
    </location>
</feature>
<dbReference type="Gene3D" id="2.60.120.260">
    <property type="entry name" value="Galactose-binding domain-like"/>
    <property type="match status" value="1"/>
</dbReference>
<feature type="region of interest" description="Disordered" evidence="1">
    <location>
        <begin position="177"/>
        <end position="225"/>
    </location>
</feature>
<organism evidence="4 5">
    <name type="scientific">Mycena chlorophos</name>
    <name type="common">Agaric fungus</name>
    <name type="synonym">Agaricus chlorophos</name>
    <dbReference type="NCBI Taxonomy" id="658473"/>
    <lineage>
        <taxon>Eukaryota</taxon>
        <taxon>Fungi</taxon>
        <taxon>Dikarya</taxon>
        <taxon>Basidiomycota</taxon>
        <taxon>Agaricomycotina</taxon>
        <taxon>Agaricomycetes</taxon>
        <taxon>Agaricomycetidae</taxon>
        <taxon>Agaricales</taxon>
        <taxon>Marasmiineae</taxon>
        <taxon>Mycenaceae</taxon>
        <taxon>Mycena</taxon>
    </lineage>
</organism>
<name>A0ABQ0M119_MYCCL</name>
<keyword evidence="5" id="KW-1185">Reference proteome</keyword>
<sequence>MVSNWHPTLFFALFLLLAQLEAVVAAAGETNATFDDTDPSWSWIGSWNANSANAPCSGCSAAPDPSQMYDSTWHDGSGTNGSFSFQGTAVYIYGADSWISGSLTFTLDNPPESGTHAVTLAAYDYDYRVLLFSATGLDASKPNVVRFGVTNAPGYPADYNFNVALLDYAIVTNEEQAQAPTTTPTHTVTTTTTQSPTSSSTPSTAPSSSKASSQSSVASSTTSNGTTVFSTSSLISSSAAPSASTGNSTLSSSHNLTSASQNQPVGAIAGGVVAGVVLVALGALLFCLYRRRHAKTRQGRDAESVAAPFMSEVPPRSPDSLSMNATGPGTSISASASSAALLSGPKSLHSGSPGHHGNASGYTPSQLETPMSTSLHSPQTSLSANHGPRTGPGSTSSWSRSDGRGQSAFSDTDEPPEYGQLFNSDPGAASTSAGAARPLPHFPRPHKS</sequence>
<reference evidence="4" key="1">
    <citation type="submission" date="2014-09" db="EMBL/GenBank/DDBJ databases">
        <title>Genome sequence of the luminous mushroom Mycena chlorophos for searching fungal bioluminescence genes.</title>
        <authorList>
            <person name="Tanaka Y."/>
            <person name="Kasuga D."/>
            <person name="Oba Y."/>
            <person name="Hase S."/>
            <person name="Sato K."/>
            <person name="Oba Y."/>
            <person name="Sakakibara Y."/>
        </authorList>
    </citation>
    <scope>NUCLEOTIDE SEQUENCE</scope>
</reference>
<evidence type="ECO:0000256" key="2">
    <source>
        <dbReference type="SAM" id="Phobius"/>
    </source>
</evidence>
<dbReference type="EMBL" id="DF849373">
    <property type="protein sequence ID" value="GAT56999.1"/>
    <property type="molecule type" value="Genomic_DNA"/>
</dbReference>
<dbReference type="Proteomes" id="UP000815677">
    <property type="component" value="Unassembled WGS sequence"/>
</dbReference>
<keyword evidence="2" id="KW-0812">Transmembrane</keyword>
<evidence type="ECO:0000313" key="5">
    <source>
        <dbReference type="Proteomes" id="UP000815677"/>
    </source>
</evidence>
<keyword evidence="3" id="KW-0732">Signal</keyword>
<feature type="region of interest" description="Disordered" evidence="1">
    <location>
        <begin position="237"/>
        <end position="258"/>
    </location>
</feature>
<evidence type="ECO:0000256" key="3">
    <source>
        <dbReference type="SAM" id="SignalP"/>
    </source>
</evidence>
<gene>
    <name evidence="4" type="ORF">MCHLO_13584</name>
</gene>
<proteinExistence type="predicted"/>
<accession>A0ABQ0M119</accession>